<accession>A0A084TLD2</accession>
<protein>
    <recommendedName>
        <fullName evidence="1">DUF4301 domain-containing protein</fullName>
    </recommendedName>
</protein>
<dbReference type="AlphaFoldDB" id="A0A084TLD2"/>
<dbReference type="eggNOG" id="COG3172">
    <property type="taxonomic scope" value="Bacteria"/>
</dbReference>
<comment type="caution">
    <text evidence="2">The sequence shown here is derived from an EMBL/GenBank/DDBJ whole genome shotgun (WGS) entry which is preliminary data.</text>
</comment>
<evidence type="ECO:0000313" key="3">
    <source>
        <dbReference type="Proteomes" id="UP000028521"/>
    </source>
</evidence>
<reference evidence="3" key="2">
    <citation type="submission" date="2014-07" db="EMBL/GenBank/DDBJ databases">
        <title>Genome sequence of Mangrovimonas yunxiaonensis.</title>
        <authorList>
            <person name="Li Y."/>
            <person name="Zheng T."/>
        </authorList>
    </citation>
    <scope>NUCLEOTIDE SEQUENCE [LARGE SCALE GENOMIC DNA]</scope>
    <source>
        <strain evidence="3">LY01</strain>
    </source>
</reference>
<name>A0A084TLD2_9FLAO</name>
<evidence type="ECO:0000313" key="2">
    <source>
        <dbReference type="EMBL" id="KFB01518.1"/>
    </source>
</evidence>
<feature type="domain" description="DUF4301" evidence="1">
    <location>
        <begin position="5"/>
        <end position="507"/>
    </location>
</feature>
<evidence type="ECO:0000259" key="1">
    <source>
        <dbReference type="Pfam" id="PF14134"/>
    </source>
</evidence>
<dbReference type="InterPro" id="IPR025393">
    <property type="entry name" value="DUF4301"/>
</dbReference>
<dbReference type="SUPFAM" id="SSF53448">
    <property type="entry name" value="Nucleotide-diphospho-sugar transferases"/>
    <property type="match status" value="1"/>
</dbReference>
<dbReference type="RefSeq" id="WP_036120853.1">
    <property type="nucleotide sequence ID" value="NZ_BMET01000001.1"/>
</dbReference>
<sequence>MSFSKTDVQVIQHKGQTVEKVEQQLQTFKAGLPVTTLKAAATIGKGIVSVPESDKHMYIRFFNDVKDAYAIQKFVPASGAATRMFKFLYHFLETFNPEQDDFKTYTQNHPDLLVFVNGLERFPFYEKVVKHIPDFKALDLGHKTYRFASVLLNSNGLNYGALPKGLLPFHKYTNQTRTAFAEHLLEAARYAVSKGKANVHFTISPQHENNFKDQLQEALKMVEHKTGVQVDVAFSFQKETTDTVAVNLDNTPFRLADGAMLFRPGGHGALIENLNDLNADIVFVKNIDNVVIDAFEEDVVAYKKMLAGMLLKLQQESFAYAKVLEEGKVEDLGALEMFLTESLNVVFLEDYNSLSTPEKIGRLKTHLNKPIRVCGMVKNEGEPGGGPFWTENSEGRISLQIVESAQMNTADSSQRQILQNATHFNPVDLVCGLKNYKGEAFNLTQFVDAKAAFITQKDKAGKPLKALELPGLWNGAMAYWNTIFVEVPLLTFNPVKTVNDLLKPTHQPHV</sequence>
<proteinExistence type="predicted"/>
<dbReference type="Proteomes" id="UP000028521">
    <property type="component" value="Unassembled WGS sequence"/>
</dbReference>
<dbReference type="Pfam" id="PF14134">
    <property type="entry name" value="DUF4301"/>
    <property type="match status" value="1"/>
</dbReference>
<keyword evidence="3" id="KW-1185">Reference proteome</keyword>
<gene>
    <name evidence="2" type="ORF">IA57_06720</name>
</gene>
<dbReference type="EMBL" id="JPFK01000005">
    <property type="protein sequence ID" value="KFB01518.1"/>
    <property type="molecule type" value="Genomic_DNA"/>
</dbReference>
<dbReference type="OrthoDB" id="5572060at2"/>
<dbReference type="STRING" id="1197477.IA57_06720"/>
<dbReference type="InterPro" id="IPR029044">
    <property type="entry name" value="Nucleotide-diphossugar_trans"/>
</dbReference>
<organism evidence="2 3">
    <name type="scientific">Mangrovimonas yunxiaonensis</name>
    <dbReference type="NCBI Taxonomy" id="1197477"/>
    <lineage>
        <taxon>Bacteria</taxon>
        <taxon>Pseudomonadati</taxon>
        <taxon>Bacteroidota</taxon>
        <taxon>Flavobacteriia</taxon>
        <taxon>Flavobacteriales</taxon>
        <taxon>Flavobacteriaceae</taxon>
        <taxon>Mangrovimonas</taxon>
    </lineage>
</organism>
<reference evidence="2 3" key="1">
    <citation type="journal article" date="2014" name="Genome Announc.">
        <title>Draft Genome Sequence of the Algicidal Bacterium Mangrovimonas yunxiaonensis Strain LY01.</title>
        <authorList>
            <person name="Li Y."/>
            <person name="Zhu H."/>
            <person name="Li C."/>
            <person name="Zhang H."/>
            <person name="Chen Z."/>
            <person name="Zheng W."/>
            <person name="Xu H."/>
            <person name="Zheng T."/>
        </authorList>
    </citation>
    <scope>NUCLEOTIDE SEQUENCE [LARGE SCALE GENOMIC DNA]</scope>
    <source>
        <strain evidence="2 3">LY01</strain>
    </source>
</reference>